<comment type="caution">
    <text evidence="1">The sequence shown here is derived from an EMBL/GenBank/DDBJ whole genome shotgun (WGS) entry which is preliminary data.</text>
</comment>
<dbReference type="Pfam" id="PF03860">
    <property type="entry name" value="Csp"/>
    <property type="match status" value="1"/>
</dbReference>
<organism evidence="1 2">
    <name type="scientific">Paenibacillus spiritus</name>
    <dbReference type="NCBI Taxonomy" id="2496557"/>
    <lineage>
        <taxon>Bacteria</taxon>
        <taxon>Bacillati</taxon>
        <taxon>Bacillota</taxon>
        <taxon>Bacilli</taxon>
        <taxon>Bacillales</taxon>
        <taxon>Paenibacillaceae</taxon>
        <taxon>Paenibacillus</taxon>
    </lineage>
</organism>
<dbReference type="OrthoDB" id="5396211at2"/>
<dbReference type="EMBL" id="VYKK01000005">
    <property type="protein sequence ID" value="KAA9006474.1"/>
    <property type="molecule type" value="Genomic_DNA"/>
</dbReference>
<protein>
    <submittedName>
        <fullName evidence="1">Four-helix bundle copper-binding protein</fullName>
    </submittedName>
</protein>
<dbReference type="AlphaFoldDB" id="A0A5J5GG55"/>
<reference evidence="1 2" key="1">
    <citation type="submission" date="2019-09" db="EMBL/GenBank/DDBJ databases">
        <title>Bacillus ochoae sp. nov., Paenibacillus whitsoniae sp. nov., Paenibacillus spiritus sp. nov. Isolated from the Mars Exploration Rover during spacecraft assembly.</title>
        <authorList>
            <person name="Seuylemezian A."/>
            <person name="Vaishampayan P."/>
        </authorList>
    </citation>
    <scope>NUCLEOTIDE SEQUENCE [LARGE SCALE GENOMIC DNA]</scope>
    <source>
        <strain evidence="1 2">MER_111</strain>
    </source>
</reference>
<evidence type="ECO:0000313" key="1">
    <source>
        <dbReference type="EMBL" id="KAA9006474.1"/>
    </source>
</evidence>
<name>A0A5J5GG55_9BACL</name>
<dbReference type="PANTHER" id="PTHR37310:SF1">
    <property type="entry name" value="CYTOPLASMIC PROTEIN"/>
    <property type="match status" value="1"/>
</dbReference>
<dbReference type="Gene3D" id="1.20.1270.360">
    <property type="match status" value="1"/>
</dbReference>
<proteinExistence type="predicted"/>
<evidence type="ECO:0000313" key="2">
    <source>
        <dbReference type="Proteomes" id="UP000367750"/>
    </source>
</evidence>
<dbReference type="CDD" id="cd08026">
    <property type="entry name" value="DUF326"/>
    <property type="match status" value="1"/>
</dbReference>
<dbReference type="Proteomes" id="UP000367750">
    <property type="component" value="Unassembled WGS sequence"/>
</dbReference>
<dbReference type="InterPro" id="IPR044543">
    <property type="entry name" value="YHJQ-like"/>
</dbReference>
<accession>A0A5J5GG55</accession>
<keyword evidence="2" id="KW-1185">Reference proteome</keyword>
<dbReference type="PANTHER" id="PTHR37310">
    <property type="entry name" value="CYTOPLASMIC PROTEIN-RELATED"/>
    <property type="match status" value="1"/>
</dbReference>
<sequence length="115" mass="13083">MTRILYQDCIDACLKCMEACNYSYVSNLKEYELARLRDCVLLERECADICGFAMEAMTRQSPFVADICRLCADICEATAEECSRHEQTHCLDCIESCRRCAELCREVSSLVTVLA</sequence>
<dbReference type="InterPro" id="IPR005560">
    <property type="entry name" value="Csp_YhjQ"/>
</dbReference>
<gene>
    <name evidence="1" type="ORF">F4V43_05865</name>
</gene>
<dbReference type="RefSeq" id="WP_150457304.1">
    <property type="nucleotide sequence ID" value="NZ_VYKK01000005.1"/>
</dbReference>